<evidence type="ECO:0000256" key="3">
    <source>
        <dbReference type="ARBA" id="ARBA00023002"/>
    </source>
</evidence>
<dbReference type="GO" id="GO:0071949">
    <property type="term" value="F:FAD binding"/>
    <property type="evidence" value="ECO:0007669"/>
    <property type="project" value="TreeGrafter"/>
</dbReference>
<dbReference type="InterPro" id="IPR050446">
    <property type="entry name" value="FAD-oxidoreductase/Apoptosis"/>
</dbReference>
<dbReference type="EMBL" id="FQUF01000002">
    <property type="protein sequence ID" value="SHE27378.1"/>
    <property type="molecule type" value="Genomic_DNA"/>
</dbReference>
<dbReference type="PRINTS" id="PR00368">
    <property type="entry name" value="FADPNR"/>
</dbReference>
<keyword evidence="3" id="KW-0560">Oxidoreductase</keyword>
<dbReference type="GO" id="GO:0012501">
    <property type="term" value="P:programmed cell death"/>
    <property type="evidence" value="ECO:0007669"/>
    <property type="project" value="TreeGrafter"/>
</dbReference>
<dbReference type="InterPro" id="IPR023753">
    <property type="entry name" value="FAD/NAD-binding_dom"/>
</dbReference>
<evidence type="ECO:0000313" key="5">
    <source>
        <dbReference type="EMBL" id="SHE27378.1"/>
    </source>
</evidence>
<sequence>MKELNNKTYDYVLVGGGMGAGFATLGIREQDKDGSILIISNETHVPYERPALTKKLWIDDEFKEDDTKIGAEEENVEIVFEREVTKISPEDKTVTLENGDVVDYGQLLLSTGGEPRSIDGPEDEAVFTFRELDDYRKLRERSGENQEVIIVGGGYIGSELAASLSQNNTKVTIVFPQNHLGEEMFPKELLEEYNQLFKDHGVELINGREAKSYRREGEQVVLTLDDDSEVKGDTIVIGLGVSPRTQLAEESGLEMADEGVVVNEWLQTSDKNIWAAADIATYPDAIFGRQRLEHVDHARHSGRQVGKNMAGAKEAYTHTPYLYSMLYSLNWEAVGTLDPSLDTLFDHREDGEIVFYLDEDKLKGILLWNVEVDLDDVRELIDQPPANKEDLIGALKEQKEE</sequence>
<protein>
    <submittedName>
        <fullName evidence="5">NADPH-dependent 2,4-dienoyl-CoA reductase, sulfur reductase</fullName>
    </submittedName>
</protein>
<dbReference type="AlphaFoldDB" id="A0A1M4S598"/>
<reference evidence="6" key="1">
    <citation type="submission" date="2016-11" db="EMBL/GenBank/DDBJ databases">
        <authorList>
            <person name="Varghese N."/>
            <person name="Submissions S."/>
        </authorList>
    </citation>
    <scope>NUCLEOTIDE SEQUENCE [LARGE SCALE GENOMIC DNA]</scope>
    <source>
        <strain evidence="6">DSM 15692</strain>
    </source>
</reference>
<dbReference type="STRING" id="1121025.SAMN02745249_00031"/>
<evidence type="ECO:0000259" key="4">
    <source>
        <dbReference type="Pfam" id="PF07992"/>
    </source>
</evidence>
<keyword evidence="2" id="KW-0274">FAD</keyword>
<dbReference type="InterPro" id="IPR036188">
    <property type="entry name" value="FAD/NAD-bd_sf"/>
</dbReference>
<dbReference type="InterPro" id="IPR016156">
    <property type="entry name" value="FAD/NAD-linked_Rdtase_dimer_sf"/>
</dbReference>
<accession>A0A1M4S598</accession>
<dbReference type="Proteomes" id="UP000184128">
    <property type="component" value="Unassembled WGS sequence"/>
</dbReference>
<name>A0A1M4S598_9LACT</name>
<keyword evidence="1" id="KW-0285">Flavoprotein</keyword>
<dbReference type="SUPFAM" id="SSF51905">
    <property type="entry name" value="FAD/NAD(P)-binding domain"/>
    <property type="match status" value="2"/>
</dbReference>
<dbReference type="PANTHER" id="PTHR43557:SF4">
    <property type="entry name" value="APOPTOSIS-INDUCING FACTOR 1, MITOCHONDRIAL"/>
    <property type="match status" value="1"/>
</dbReference>
<proteinExistence type="predicted"/>
<dbReference type="RefSeq" id="WP_073294362.1">
    <property type="nucleotide sequence ID" value="NZ_FQUF01000002.1"/>
</dbReference>
<dbReference type="SUPFAM" id="SSF55424">
    <property type="entry name" value="FAD/NAD-linked reductases, dimerisation (C-terminal) domain"/>
    <property type="match status" value="1"/>
</dbReference>
<dbReference type="PANTHER" id="PTHR43557">
    <property type="entry name" value="APOPTOSIS-INDUCING FACTOR 1"/>
    <property type="match status" value="1"/>
</dbReference>
<dbReference type="Gene3D" id="3.50.50.60">
    <property type="entry name" value="FAD/NAD(P)-binding domain"/>
    <property type="match status" value="2"/>
</dbReference>
<feature type="domain" description="FAD/NAD(P)-binding" evidence="4">
    <location>
        <begin position="9"/>
        <end position="302"/>
    </location>
</feature>
<evidence type="ECO:0000256" key="1">
    <source>
        <dbReference type="ARBA" id="ARBA00022630"/>
    </source>
</evidence>
<gene>
    <name evidence="5" type="ORF">SAMN02745249_00031</name>
</gene>
<organism evidence="5 6">
    <name type="scientific">Atopostipes suicloacalis DSM 15692</name>
    <dbReference type="NCBI Taxonomy" id="1121025"/>
    <lineage>
        <taxon>Bacteria</taxon>
        <taxon>Bacillati</taxon>
        <taxon>Bacillota</taxon>
        <taxon>Bacilli</taxon>
        <taxon>Lactobacillales</taxon>
        <taxon>Carnobacteriaceae</taxon>
        <taxon>Atopostipes</taxon>
    </lineage>
</organism>
<dbReference type="GO" id="GO:0005737">
    <property type="term" value="C:cytoplasm"/>
    <property type="evidence" value="ECO:0007669"/>
    <property type="project" value="TreeGrafter"/>
</dbReference>
<dbReference type="GO" id="GO:0033108">
    <property type="term" value="P:mitochondrial respiratory chain complex assembly"/>
    <property type="evidence" value="ECO:0007669"/>
    <property type="project" value="TreeGrafter"/>
</dbReference>
<dbReference type="Gene3D" id="3.30.390.30">
    <property type="match status" value="1"/>
</dbReference>
<dbReference type="OrthoDB" id="9792592at2"/>
<keyword evidence="6" id="KW-1185">Reference proteome</keyword>
<evidence type="ECO:0000256" key="2">
    <source>
        <dbReference type="ARBA" id="ARBA00022827"/>
    </source>
</evidence>
<dbReference type="Pfam" id="PF07992">
    <property type="entry name" value="Pyr_redox_2"/>
    <property type="match status" value="1"/>
</dbReference>
<evidence type="ECO:0000313" key="6">
    <source>
        <dbReference type="Proteomes" id="UP000184128"/>
    </source>
</evidence>
<dbReference type="GO" id="GO:0016174">
    <property type="term" value="F:NAD(P)H oxidase H2O2-forming activity"/>
    <property type="evidence" value="ECO:0007669"/>
    <property type="project" value="TreeGrafter"/>
</dbReference>
<dbReference type="PRINTS" id="PR00469">
    <property type="entry name" value="PNDRDTASEII"/>
</dbReference>